<evidence type="ECO:0000313" key="1">
    <source>
        <dbReference type="EMBL" id="CAF3929640.1"/>
    </source>
</evidence>
<feature type="non-terminal residue" evidence="1">
    <location>
        <position position="1"/>
    </location>
</feature>
<organism evidence="1 2">
    <name type="scientific">Rotaria sordida</name>
    <dbReference type="NCBI Taxonomy" id="392033"/>
    <lineage>
        <taxon>Eukaryota</taxon>
        <taxon>Metazoa</taxon>
        <taxon>Spiralia</taxon>
        <taxon>Gnathifera</taxon>
        <taxon>Rotifera</taxon>
        <taxon>Eurotatoria</taxon>
        <taxon>Bdelloidea</taxon>
        <taxon>Philodinida</taxon>
        <taxon>Philodinidae</taxon>
        <taxon>Rotaria</taxon>
    </lineage>
</organism>
<name>A0A819J8F2_9BILA</name>
<dbReference type="AlphaFoldDB" id="A0A819J8F2"/>
<reference evidence="1" key="1">
    <citation type="submission" date="2021-02" db="EMBL/GenBank/DDBJ databases">
        <authorList>
            <person name="Nowell W R."/>
        </authorList>
    </citation>
    <scope>NUCLEOTIDE SEQUENCE</scope>
</reference>
<dbReference type="Proteomes" id="UP000663874">
    <property type="component" value="Unassembled WGS sequence"/>
</dbReference>
<protein>
    <submittedName>
        <fullName evidence="1">Uncharacterized protein</fullName>
    </submittedName>
</protein>
<dbReference type="EMBL" id="CAJOBE010004390">
    <property type="protein sequence ID" value="CAF3929640.1"/>
    <property type="molecule type" value="Genomic_DNA"/>
</dbReference>
<evidence type="ECO:0000313" key="2">
    <source>
        <dbReference type="Proteomes" id="UP000663874"/>
    </source>
</evidence>
<proteinExistence type="predicted"/>
<sequence length="172" mass="19562">EINSVPILFLTTDVFEHLFLKINDVETDLLRQELLLKIDNNNLIVKSANRTKIKCLLDILKIASDRIFKEGQRIAPKHLINYSSFAIPSATPAVSTANTYCTLTGDDQRNHLLKCIDDWSSLNENFLNLKEFKLEEGNNFRLIVKSGINGVQASIECLKYGFIHLNKNLTIK</sequence>
<gene>
    <name evidence="1" type="ORF">FNK824_LOCUS22073</name>
</gene>
<accession>A0A819J8F2</accession>
<comment type="caution">
    <text evidence="1">The sequence shown here is derived from an EMBL/GenBank/DDBJ whole genome shotgun (WGS) entry which is preliminary data.</text>
</comment>